<protein>
    <submittedName>
        <fullName evidence="2">Fasciclin-like arabinogalactan protein</fullName>
    </submittedName>
</protein>
<proteinExistence type="predicted"/>
<evidence type="ECO:0000313" key="3">
    <source>
        <dbReference type="Proteomes" id="UP000265520"/>
    </source>
</evidence>
<name>A0A392REV2_9FABA</name>
<dbReference type="EMBL" id="LXQA010220671">
    <property type="protein sequence ID" value="MCI35148.1"/>
    <property type="molecule type" value="Genomic_DNA"/>
</dbReference>
<reference evidence="2 3" key="1">
    <citation type="journal article" date="2018" name="Front. Plant Sci.">
        <title>Red Clover (Trifolium pratense) and Zigzag Clover (T. medium) - A Picture of Genomic Similarities and Differences.</title>
        <authorList>
            <person name="Dluhosova J."/>
            <person name="Istvanek J."/>
            <person name="Nedelnik J."/>
            <person name="Repkova J."/>
        </authorList>
    </citation>
    <scope>NUCLEOTIDE SEQUENCE [LARGE SCALE GENOMIC DNA]</scope>
    <source>
        <strain evidence="3">cv. 10/8</strain>
        <tissue evidence="2">Leaf</tissue>
    </source>
</reference>
<feature type="non-terminal residue" evidence="2">
    <location>
        <position position="1"/>
    </location>
</feature>
<evidence type="ECO:0000313" key="2">
    <source>
        <dbReference type="EMBL" id="MCI35148.1"/>
    </source>
</evidence>
<comment type="caution">
    <text evidence="2">The sequence shown here is derived from an EMBL/GenBank/DDBJ whole genome shotgun (WGS) entry which is preliminary data.</text>
</comment>
<dbReference type="Proteomes" id="UP000265520">
    <property type="component" value="Unassembled WGS sequence"/>
</dbReference>
<evidence type="ECO:0000256" key="1">
    <source>
        <dbReference type="SAM" id="MobiDB-lite"/>
    </source>
</evidence>
<organism evidence="2 3">
    <name type="scientific">Trifolium medium</name>
    <dbReference type="NCBI Taxonomy" id="97028"/>
    <lineage>
        <taxon>Eukaryota</taxon>
        <taxon>Viridiplantae</taxon>
        <taxon>Streptophyta</taxon>
        <taxon>Embryophyta</taxon>
        <taxon>Tracheophyta</taxon>
        <taxon>Spermatophyta</taxon>
        <taxon>Magnoliopsida</taxon>
        <taxon>eudicotyledons</taxon>
        <taxon>Gunneridae</taxon>
        <taxon>Pentapetalae</taxon>
        <taxon>rosids</taxon>
        <taxon>fabids</taxon>
        <taxon>Fabales</taxon>
        <taxon>Fabaceae</taxon>
        <taxon>Papilionoideae</taxon>
        <taxon>50 kb inversion clade</taxon>
        <taxon>NPAAA clade</taxon>
        <taxon>Hologalegina</taxon>
        <taxon>IRL clade</taxon>
        <taxon>Trifolieae</taxon>
        <taxon>Trifolium</taxon>
    </lineage>
</organism>
<accession>A0A392REV2</accession>
<dbReference type="AlphaFoldDB" id="A0A392REV2"/>
<feature type="region of interest" description="Disordered" evidence="1">
    <location>
        <begin position="1"/>
        <end position="28"/>
    </location>
</feature>
<keyword evidence="3" id="KW-1185">Reference proteome</keyword>
<sequence>ADTAKAPKTNKDASTDSSQVINPTEDKSGSVKVMCGKFVSLGLVLALVAMM</sequence>